<organism evidence="1">
    <name type="scientific">viral metagenome</name>
    <dbReference type="NCBI Taxonomy" id="1070528"/>
    <lineage>
        <taxon>unclassified sequences</taxon>
        <taxon>metagenomes</taxon>
        <taxon>organismal metagenomes</taxon>
    </lineage>
</organism>
<accession>A0A6H1ZG76</accession>
<gene>
    <name evidence="1" type="ORF">TM448A00578_0012</name>
</gene>
<proteinExistence type="predicted"/>
<dbReference type="EMBL" id="MT144026">
    <property type="protein sequence ID" value="QJA46926.1"/>
    <property type="molecule type" value="Genomic_DNA"/>
</dbReference>
<protein>
    <submittedName>
        <fullName evidence="1">Uncharacterized protein</fullName>
    </submittedName>
</protein>
<evidence type="ECO:0000313" key="1">
    <source>
        <dbReference type="EMBL" id="QJA46926.1"/>
    </source>
</evidence>
<sequence>MKIHKARKILSDNELWWTDYFDLRRHENQFYGMDTHPMDDENRREILSAIERMKDFLSTGI</sequence>
<reference evidence="1" key="1">
    <citation type="submission" date="2020-03" db="EMBL/GenBank/DDBJ databases">
        <title>The deep terrestrial virosphere.</title>
        <authorList>
            <person name="Holmfeldt K."/>
            <person name="Nilsson E."/>
            <person name="Simone D."/>
            <person name="Lopez-Fernandez M."/>
            <person name="Wu X."/>
            <person name="de Brujin I."/>
            <person name="Lundin D."/>
            <person name="Andersson A."/>
            <person name="Bertilsson S."/>
            <person name="Dopson M."/>
        </authorList>
    </citation>
    <scope>NUCLEOTIDE SEQUENCE</scope>
    <source>
        <strain evidence="1">TM448A00578</strain>
    </source>
</reference>
<dbReference type="AlphaFoldDB" id="A0A6H1ZG76"/>
<name>A0A6H1ZG76_9ZZZZ</name>